<proteinExistence type="predicted"/>
<feature type="compositionally biased region" description="Basic and acidic residues" evidence="1">
    <location>
        <begin position="58"/>
        <end position="77"/>
    </location>
</feature>
<protein>
    <submittedName>
        <fullName evidence="2">Uncharacterized protein</fullName>
    </submittedName>
</protein>
<feature type="region of interest" description="Disordered" evidence="1">
    <location>
        <begin position="1"/>
        <end position="98"/>
    </location>
</feature>
<gene>
    <name evidence="2" type="ORF">AVDCRST_MAG29-2658</name>
</gene>
<evidence type="ECO:0000313" key="2">
    <source>
        <dbReference type="EMBL" id="CAA9357061.1"/>
    </source>
</evidence>
<accession>A0A6J4MD96</accession>
<feature type="non-terminal residue" evidence="2">
    <location>
        <position position="1"/>
    </location>
</feature>
<sequence>DLPPTVQRQEGCRRHLERTHRPDPHARPGADLPLPSRHGIGDGAVRELRWRRHRRGARPPDVRHAGGMGHRGEDPGPRRGRALVQPLSHALPAPGGRL</sequence>
<dbReference type="AlphaFoldDB" id="A0A6J4MD96"/>
<feature type="non-terminal residue" evidence="2">
    <location>
        <position position="98"/>
    </location>
</feature>
<evidence type="ECO:0000256" key="1">
    <source>
        <dbReference type="SAM" id="MobiDB-lite"/>
    </source>
</evidence>
<organism evidence="2">
    <name type="scientific">uncultured Nocardioidaceae bacterium</name>
    <dbReference type="NCBI Taxonomy" id="253824"/>
    <lineage>
        <taxon>Bacteria</taxon>
        <taxon>Bacillati</taxon>
        <taxon>Actinomycetota</taxon>
        <taxon>Actinomycetes</taxon>
        <taxon>Propionibacteriales</taxon>
        <taxon>Nocardioidaceae</taxon>
        <taxon>environmental samples</taxon>
    </lineage>
</organism>
<name>A0A6J4MD96_9ACTN</name>
<dbReference type="EMBL" id="CADCUG010000151">
    <property type="protein sequence ID" value="CAA9357061.1"/>
    <property type="molecule type" value="Genomic_DNA"/>
</dbReference>
<feature type="compositionally biased region" description="Basic and acidic residues" evidence="1">
    <location>
        <begin position="10"/>
        <end position="28"/>
    </location>
</feature>
<reference evidence="2" key="1">
    <citation type="submission" date="2020-02" db="EMBL/GenBank/DDBJ databases">
        <authorList>
            <person name="Meier V. D."/>
        </authorList>
    </citation>
    <scope>NUCLEOTIDE SEQUENCE</scope>
    <source>
        <strain evidence="2">AVDCRST_MAG29</strain>
    </source>
</reference>